<reference evidence="3" key="1">
    <citation type="submission" date="2017-02" db="UniProtKB">
        <authorList>
            <consortium name="WormBaseParasite"/>
        </authorList>
    </citation>
    <scope>IDENTIFICATION</scope>
</reference>
<feature type="transmembrane region" description="Helical" evidence="1">
    <location>
        <begin position="39"/>
        <end position="59"/>
    </location>
</feature>
<dbReference type="WBParaSite" id="ALUE_0000240401-mRNA-1">
    <property type="protein sequence ID" value="ALUE_0000240401-mRNA-1"/>
    <property type="gene ID" value="ALUE_0000240401"/>
</dbReference>
<evidence type="ECO:0000313" key="3">
    <source>
        <dbReference type="WBParaSite" id="ALUE_0000240401-mRNA-1"/>
    </source>
</evidence>
<evidence type="ECO:0000313" key="2">
    <source>
        <dbReference type="Proteomes" id="UP000036681"/>
    </source>
</evidence>
<accession>A0A0M3HLK9</accession>
<proteinExistence type="predicted"/>
<keyword evidence="2" id="KW-1185">Reference proteome</keyword>
<keyword evidence="1" id="KW-0472">Membrane</keyword>
<dbReference type="Proteomes" id="UP000036681">
    <property type="component" value="Unplaced"/>
</dbReference>
<sequence>MNCSDGHMSCAEIEYGEVKQCAGFGGVGMGNLSITRANVMVTSSLTFAGFLSFFLLYSFSRL</sequence>
<keyword evidence="1" id="KW-0812">Transmembrane</keyword>
<protein>
    <submittedName>
        <fullName evidence="3">Transmembrane protein</fullName>
    </submittedName>
</protein>
<evidence type="ECO:0000256" key="1">
    <source>
        <dbReference type="SAM" id="Phobius"/>
    </source>
</evidence>
<name>A0A0M3HLK9_ASCLU</name>
<keyword evidence="1" id="KW-1133">Transmembrane helix</keyword>
<dbReference type="AlphaFoldDB" id="A0A0M3HLK9"/>
<organism evidence="2 3">
    <name type="scientific">Ascaris lumbricoides</name>
    <name type="common">Giant roundworm</name>
    <dbReference type="NCBI Taxonomy" id="6252"/>
    <lineage>
        <taxon>Eukaryota</taxon>
        <taxon>Metazoa</taxon>
        <taxon>Ecdysozoa</taxon>
        <taxon>Nematoda</taxon>
        <taxon>Chromadorea</taxon>
        <taxon>Rhabditida</taxon>
        <taxon>Spirurina</taxon>
        <taxon>Ascaridomorpha</taxon>
        <taxon>Ascaridoidea</taxon>
        <taxon>Ascarididae</taxon>
        <taxon>Ascaris</taxon>
    </lineage>
</organism>